<keyword evidence="2" id="KW-0269">Exonuclease</keyword>
<dbReference type="PANTHER" id="PTHR30231:SF42">
    <property type="entry name" value="EXONUCLEASE"/>
    <property type="match status" value="1"/>
</dbReference>
<evidence type="ECO:0000313" key="3">
    <source>
        <dbReference type="Proteomes" id="UP001565200"/>
    </source>
</evidence>
<sequence length="174" mass="19645">MNDFIAIDVETANNAPSSICAIGAVKVSGGCIVDRFYELVKPEPEWYYRYFSENVHGIYPEDTADACTFDRVWKHMVSRFGYDAPGGMEHVVFVAHNKAFDEKCLRAAHRVYGMTWPDNTFQCTLSAARRKIPRQLLGRFSLPNVCEFLGIPFYNHHNALADAEACAKIAMTLL</sequence>
<gene>
    <name evidence="2" type="ORF">AAK873_06460</name>
</gene>
<dbReference type="InterPro" id="IPR012337">
    <property type="entry name" value="RNaseH-like_sf"/>
</dbReference>
<comment type="caution">
    <text evidence="2">The sequence shown here is derived from an EMBL/GenBank/DDBJ whole genome shotgun (WGS) entry which is preliminary data.</text>
</comment>
<dbReference type="EC" id="3.1.-.-" evidence="2"/>
<proteinExistence type="predicted"/>
<keyword evidence="2" id="KW-0540">Nuclease</keyword>
<dbReference type="Gene3D" id="3.30.420.10">
    <property type="entry name" value="Ribonuclease H-like superfamily/Ribonuclease H"/>
    <property type="match status" value="1"/>
</dbReference>
<dbReference type="SUPFAM" id="SSF53098">
    <property type="entry name" value="Ribonuclease H-like"/>
    <property type="match status" value="1"/>
</dbReference>
<protein>
    <submittedName>
        <fullName evidence="2">3'-5' exonuclease</fullName>
        <ecNumber evidence="2">3.1.-.-</ecNumber>
    </submittedName>
</protein>
<dbReference type="PANTHER" id="PTHR30231">
    <property type="entry name" value="DNA POLYMERASE III SUBUNIT EPSILON"/>
    <property type="match status" value="1"/>
</dbReference>
<organism evidence="2 3">
    <name type="scientific">Heminiphilus faecis</name>
    <dbReference type="NCBI Taxonomy" id="2601703"/>
    <lineage>
        <taxon>Bacteria</taxon>
        <taxon>Pseudomonadati</taxon>
        <taxon>Bacteroidota</taxon>
        <taxon>Bacteroidia</taxon>
        <taxon>Bacteroidales</taxon>
        <taxon>Muribaculaceae</taxon>
        <taxon>Heminiphilus</taxon>
    </lineage>
</organism>
<dbReference type="EMBL" id="JBCLPP010000014">
    <property type="protein sequence ID" value="MEY8245259.1"/>
    <property type="molecule type" value="Genomic_DNA"/>
</dbReference>
<dbReference type="RefSeq" id="WP_121699588.1">
    <property type="nucleotide sequence ID" value="NZ_JBCLPP010000014.1"/>
</dbReference>
<keyword evidence="2" id="KW-0378">Hydrolase</keyword>
<dbReference type="GO" id="GO:0004527">
    <property type="term" value="F:exonuclease activity"/>
    <property type="evidence" value="ECO:0007669"/>
    <property type="project" value="UniProtKB-KW"/>
</dbReference>
<reference evidence="2 3" key="1">
    <citation type="submission" date="2024-03" db="EMBL/GenBank/DDBJ databases">
        <title>Mouse gut bacterial collection (mGBC) of GemPharmatech.</title>
        <authorList>
            <person name="He Y."/>
            <person name="Dong L."/>
            <person name="Wu D."/>
            <person name="Gao X."/>
            <person name="Lin Z."/>
        </authorList>
    </citation>
    <scope>NUCLEOTIDE SEQUENCE [LARGE SCALE GENOMIC DNA]</scope>
    <source>
        <strain evidence="2 3">54-13</strain>
    </source>
</reference>
<accession>A0ABV4CZ02</accession>
<feature type="domain" description="Exonuclease" evidence="1">
    <location>
        <begin position="3"/>
        <end position="174"/>
    </location>
</feature>
<dbReference type="SMART" id="SM00479">
    <property type="entry name" value="EXOIII"/>
    <property type="match status" value="1"/>
</dbReference>
<keyword evidence="3" id="KW-1185">Reference proteome</keyword>
<name>A0ABV4CZ02_9BACT</name>
<dbReference type="CDD" id="cd06130">
    <property type="entry name" value="DNA_pol_III_epsilon_like"/>
    <property type="match status" value="1"/>
</dbReference>
<dbReference type="Proteomes" id="UP001565200">
    <property type="component" value="Unassembled WGS sequence"/>
</dbReference>
<evidence type="ECO:0000313" key="2">
    <source>
        <dbReference type="EMBL" id="MEY8245259.1"/>
    </source>
</evidence>
<dbReference type="InterPro" id="IPR036397">
    <property type="entry name" value="RNaseH_sf"/>
</dbReference>
<dbReference type="InterPro" id="IPR013520">
    <property type="entry name" value="Ribonucl_H"/>
</dbReference>
<dbReference type="Pfam" id="PF00929">
    <property type="entry name" value="RNase_T"/>
    <property type="match status" value="1"/>
</dbReference>
<evidence type="ECO:0000259" key="1">
    <source>
        <dbReference type="SMART" id="SM00479"/>
    </source>
</evidence>